<dbReference type="EMBL" id="LCHU01000002">
    <property type="protein sequence ID" value="KKT42119.1"/>
    <property type="molecule type" value="Genomic_DNA"/>
</dbReference>
<evidence type="ECO:0000313" key="14">
    <source>
        <dbReference type="Proteomes" id="UP000034736"/>
    </source>
</evidence>
<name>A0A0G1K2U6_9BACT</name>
<reference evidence="13 14" key="1">
    <citation type="journal article" date="2015" name="Nature">
        <title>rRNA introns, odd ribosomes, and small enigmatic genomes across a large radiation of phyla.</title>
        <authorList>
            <person name="Brown C.T."/>
            <person name="Hug L.A."/>
            <person name="Thomas B.C."/>
            <person name="Sharon I."/>
            <person name="Castelle C.J."/>
            <person name="Singh A."/>
            <person name="Wilkins M.J."/>
            <person name="Williams K.H."/>
            <person name="Banfield J.F."/>
        </authorList>
    </citation>
    <scope>NUCLEOTIDE SEQUENCE [LARGE SCALE GENOMIC DNA]</scope>
</reference>
<comment type="caution">
    <text evidence="13">The sequence shown here is derived from an EMBL/GenBank/DDBJ whole genome shotgun (WGS) entry which is preliminary data.</text>
</comment>
<gene>
    <name evidence="13" type="ORF">UW30_C0002G0030</name>
</gene>
<dbReference type="SMART" id="SM00471">
    <property type="entry name" value="HDc"/>
    <property type="match status" value="1"/>
</dbReference>
<keyword evidence="3" id="KW-0819">tRNA processing</keyword>
<evidence type="ECO:0000256" key="5">
    <source>
        <dbReference type="ARBA" id="ARBA00022723"/>
    </source>
</evidence>
<dbReference type="InterPro" id="IPR032828">
    <property type="entry name" value="PolyA_RNA-bd"/>
</dbReference>
<dbReference type="Gene3D" id="1.10.3090.10">
    <property type="entry name" value="cca-adding enzyme, domain 2"/>
    <property type="match status" value="1"/>
</dbReference>
<protein>
    <submittedName>
        <fullName evidence="13">Polynucleotide adenylyltransferase/metal-dependent phosphohydrolase</fullName>
    </submittedName>
</protein>
<dbReference type="SUPFAM" id="SSF81301">
    <property type="entry name" value="Nucleotidyltransferase"/>
    <property type="match status" value="1"/>
</dbReference>
<evidence type="ECO:0000256" key="2">
    <source>
        <dbReference type="ARBA" id="ARBA00022679"/>
    </source>
</evidence>
<organism evidence="13 14">
    <name type="scientific">Candidatus Giovannonibacteria bacterium GW2011_GWA2_44_13b</name>
    <dbReference type="NCBI Taxonomy" id="1618647"/>
    <lineage>
        <taxon>Bacteria</taxon>
        <taxon>Candidatus Giovannoniibacteriota</taxon>
    </lineage>
</organism>
<keyword evidence="5" id="KW-0479">Metal-binding</keyword>
<comment type="similarity">
    <text evidence="11">Belongs to the tRNA nucleotidyltransferase/poly(A) polymerase family.</text>
</comment>
<dbReference type="InterPro" id="IPR003607">
    <property type="entry name" value="HD/PDEase_dom"/>
</dbReference>
<dbReference type="GO" id="GO:0008033">
    <property type="term" value="P:tRNA processing"/>
    <property type="evidence" value="ECO:0007669"/>
    <property type="project" value="UniProtKB-KW"/>
</dbReference>
<keyword evidence="2 11" id="KW-0808">Transferase</keyword>
<evidence type="ECO:0000256" key="3">
    <source>
        <dbReference type="ARBA" id="ARBA00022694"/>
    </source>
</evidence>
<keyword evidence="10 11" id="KW-0694">RNA-binding</keyword>
<keyword evidence="13" id="KW-0378">Hydrolase</keyword>
<keyword evidence="6" id="KW-0547">Nucleotide-binding</keyword>
<evidence type="ECO:0000313" key="13">
    <source>
        <dbReference type="EMBL" id="KKT42119.1"/>
    </source>
</evidence>
<dbReference type="Proteomes" id="UP000034736">
    <property type="component" value="Unassembled WGS sequence"/>
</dbReference>
<dbReference type="InterPro" id="IPR043519">
    <property type="entry name" value="NT_sf"/>
</dbReference>
<dbReference type="GO" id="GO:0016779">
    <property type="term" value="F:nucleotidyltransferase activity"/>
    <property type="evidence" value="ECO:0007669"/>
    <property type="project" value="UniProtKB-KW"/>
</dbReference>
<dbReference type="SUPFAM" id="SSF81891">
    <property type="entry name" value="Poly A polymerase C-terminal region-like"/>
    <property type="match status" value="1"/>
</dbReference>
<dbReference type="GO" id="GO:0016787">
    <property type="term" value="F:hydrolase activity"/>
    <property type="evidence" value="ECO:0007669"/>
    <property type="project" value="UniProtKB-KW"/>
</dbReference>
<dbReference type="Pfam" id="PF12627">
    <property type="entry name" value="PolyA_pol_RNAbd"/>
    <property type="match status" value="1"/>
</dbReference>
<evidence type="ECO:0000256" key="8">
    <source>
        <dbReference type="ARBA" id="ARBA00022840"/>
    </source>
</evidence>
<accession>A0A0G1K2U6</accession>
<keyword evidence="9" id="KW-0460">Magnesium</keyword>
<evidence type="ECO:0000256" key="1">
    <source>
        <dbReference type="ARBA" id="ARBA00001946"/>
    </source>
</evidence>
<dbReference type="CDD" id="cd00077">
    <property type="entry name" value="HDc"/>
    <property type="match status" value="1"/>
</dbReference>
<evidence type="ECO:0000256" key="6">
    <source>
        <dbReference type="ARBA" id="ARBA00022741"/>
    </source>
</evidence>
<dbReference type="CDD" id="cd05398">
    <property type="entry name" value="NT_ClassII-CCAase"/>
    <property type="match status" value="1"/>
</dbReference>
<dbReference type="STRING" id="1618647.UW30_C0002G0030"/>
<dbReference type="GO" id="GO:0003723">
    <property type="term" value="F:RNA binding"/>
    <property type="evidence" value="ECO:0007669"/>
    <property type="project" value="UniProtKB-KW"/>
</dbReference>
<dbReference type="GO" id="GO:0042245">
    <property type="term" value="P:RNA repair"/>
    <property type="evidence" value="ECO:0007669"/>
    <property type="project" value="UniProtKB-KW"/>
</dbReference>
<evidence type="ECO:0000259" key="12">
    <source>
        <dbReference type="PROSITE" id="PS51831"/>
    </source>
</evidence>
<keyword evidence="7" id="KW-0692">RNA repair</keyword>
<dbReference type="InterPro" id="IPR050124">
    <property type="entry name" value="tRNA_CCA-adding_enzyme"/>
</dbReference>
<dbReference type="PANTHER" id="PTHR47545:SF1">
    <property type="entry name" value="MULTIFUNCTIONAL CCA PROTEIN"/>
    <property type="match status" value="1"/>
</dbReference>
<dbReference type="PANTHER" id="PTHR47545">
    <property type="entry name" value="MULTIFUNCTIONAL CCA PROTEIN"/>
    <property type="match status" value="1"/>
</dbReference>
<keyword evidence="4 13" id="KW-0548">Nucleotidyltransferase</keyword>
<dbReference type="Gene3D" id="3.30.460.10">
    <property type="entry name" value="Beta Polymerase, domain 2"/>
    <property type="match status" value="1"/>
</dbReference>
<evidence type="ECO:0000256" key="10">
    <source>
        <dbReference type="ARBA" id="ARBA00022884"/>
    </source>
</evidence>
<dbReference type="NCBIfam" id="TIGR00277">
    <property type="entry name" value="HDIG"/>
    <property type="match status" value="1"/>
</dbReference>
<dbReference type="InterPro" id="IPR006675">
    <property type="entry name" value="HDIG_dom"/>
</dbReference>
<dbReference type="GO" id="GO:0005524">
    <property type="term" value="F:ATP binding"/>
    <property type="evidence" value="ECO:0007669"/>
    <property type="project" value="UniProtKB-KW"/>
</dbReference>
<comment type="cofactor">
    <cofactor evidence="1">
        <name>Mg(2+)</name>
        <dbReference type="ChEBI" id="CHEBI:18420"/>
    </cofactor>
</comment>
<evidence type="ECO:0000256" key="7">
    <source>
        <dbReference type="ARBA" id="ARBA00022800"/>
    </source>
</evidence>
<dbReference type="Pfam" id="PF01966">
    <property type="entry name" value="HD"/>
    <property type="match status" value="1"/>
</dbReference>
<dbReference type="Pfam" id="PF01743">
    <property type="entry name" value="PolyA_pol"/>
    <property type="match status" value="1"/>
</dbReference>
<dbReference type="GO" id="GO:0046872">
    <property type="term" value="F:metal ion binding"/>
    <property type="evidence" value="ECO:0007669"/>
    <property type="project" value="UniProtKB-KW"/>
</dbReference>
<evidence type="ECO:0000256" key="4">
    <source>
        <dbReference type="ARBA" id="ARBA00022695"/>
    </source>
</evidence>
<evidence type="ECO:0000256" key="9">
    <source>
        <dbReference type="ARBA" id="ARBA00022842"/>
    </source>
</evidence>
<dbReference type="PROSITE" id="PS51831">
    <property type="entry name" value="HD"/>
    <property type="match status" value="1"/>
</dbReference>
<dbReference type="AlphaFoldDB" id="A0A0G1K2U6"/>
<feature type="domain" description="HD" evidence="12">
    <location>
        <begin position="305"/>
        <end position="415"/>
    </location>
</feature>
<sequence length="548" mass="62087">MDKPSFLFSIFDRINLMEKPEQISRENSKPRIYKGLDAEAYYVKFLEHFYFEEAVAFEAVIDLAKNIEDAGGKAMMAGGAVRDEIMGNISKDWDIEVYGFQPEKIKEIAAQFGTINEVGASFGIIKLRVGNMEIDLSLPRRESKTGKTHKDFAAEFDPNMTTEEASRRRDFTMNSLAKNILTGEIEDYFGGIDDIKNKILRVTDEERFKDDALRILRGAQFVGRFGLSAEQKSLESMRSMTGELKYLPKERFREEWLKLFLKSPKPSLGLAAAMDIGIFEAMHKNEIMPLPKTPQEPEWHPEGDVWTHTLMVTDEAAKIAREEMLDERESLIVILGAFCHDLGKPSTTKFENGRVRSIGHDEAGAEPTKKFLSDIGIEKSLCEPIVKTVIAHLRPSLLYNEKLKNIKHKDAVFRNLAKTIYPATMKELACVAKSDHLGRGPFPLPDSPGKFFVPEDYPAGDWFLERANNLNIVAEKPKSVISGQDLIKQGFETNERTGNVKFGEIIKLADLLRDEKEITREEILALISESKERPIDKLIEALKEKFSA</sequence>
<dbReference type="InterPro" id="IPR002646">
    <property type="entry name" value="PolA_pol_head_dom"/>
</dbReference>
<evidence type="ECO:0000256" key="11">
    <source>
        <dbReference type="RuleBase" id="RU003953"/>
    </source>
</evidence>
<dbReference type="InterPro" id="IPR006674">
    <property type="entry name" value="HD_domain"/>
</dbReference>
<keyword evidence="8" id="KW-0067">ATP-binding</keyword>
<proteinExistence type="inferred from homology"/>